<evidence type="ECO:0000256" key="11">
    <source>
        <dbReference type="ARBA" id="ARBA00022824"/>
    </source>
</evidence>
<dbReference type="PROSITE" id="PS00375">
    <property type="entry name" value="UDPGT"/>
    <property type="match status" value="1"/>
</dbReference>
<dbReference type="SUPFAM" id="SSF48726">
    <property type="entry name" value="Immunoglobulin"/>
    <property type="match status" value="2"/>
</dbReference>
<keyword evidence="10 19" id="KW-0732">Signal</keyword>
<keyword evidence="15" id="KW-0539">Nucleus</keyword>
<reference evidence="23 24" key="1">
    <citation type="submission" date="2021-06" db="EMBL/GenBank/DDBJ databases">
        <title>Chromosome-level genome assembly of the red-tail catfish (Hemibagrus wyckioides).</title>
        <authorList>
            <person name="Shao F."/>
        </authorList>
    </citation>
    <scope>NUCLEOTIDE SEQUENCE [LARGE SCALE GENOMIC DNA]</scope>
    <source>
        <strain evidence="23">EC202008001</strain>
        <tissue evidence="23">Blood</tissue>
    </source>
</reference>
<comment type="caution">
    <text evidence="23">The sequence shown here is derived from an EMBL/GenBank/DDBJ whole genome shotgun (WGS) entry which is preliminary data.</text>
</comment>
<evidence type="ECO:0000313" key="24">
    <source>
        <dbReference type="Proteomes" id="UP000824219"/>
    </source>
</evidence>
<evidence type="ECO:0000256" key="4">
    <source>
        <dbReference type="ARBA" id="ARBA00012544"/>
    </source>
</evidence>
<evidence type="ECO:0000256" key="17">
    <source>
        <dbReference type="SAM" id="MobiDB-lite"/>
    </source>
</evidence>
<keyword evidence="6" id="KW-0328">Glycosyltransferase</keyword>
<keyword evidence="5" id="KW-0489">Methyltransferase</keyword>
<dbReference type="Pfam" id="PF00201">
    <property type="entry name" value="UDPGT"/>
    <property type="match status" value="1"/>
</dbReference>
<evidence type="ECO:0000256" key="10">
    <source>
        <dbReference type="ARBA" id="ARBA00022729"/>
    </source>
</evidence>
<feature type="transmembrane region" description="Helical" evidence="18">
    <location>
        <begin position="1051"/>
        <end position="1074"/>
    </location>
</feature>
<dbReference type="InterPro" id="IPR013106">
    <property type="entry name" value="Ig_V-set"/>
</dbReference>
<dbReference type="EC" id="2.4.1.17" evidence="4"/>
<dbReference type="PANTHER" id="PTHR48043:SF161">
    <property type="entry name" value="UDP GLUCURONOSYLTRANSFERASE FAMILY 1 MEMBER A1"/>
    <property type="match status" value="1"/>
</dbReference>
<evidence type="ECO:0000256" key="1">
    <source>
        <dbReference type="ARBA" id="ARBA00004123"/>
    </source>
</evidence>
<dbReference type="Gene3D" id="2.60.40.10">
    <property type="entry name" value="Immunoglobulins"/>
    <property type="match status" value="2"/>
</dbReference>
<feature type="signal peptide" evidence="19">
    <location>
        <begin position="1"/>
        <end position="24"/>
    </location>
</feature>
<evidence type="ECO:0000256" key="14">
    <source>
        <dbReference type="ARBA" id="ARBA00023180"/>
    </source>
</evidence>
<dbReference type="GO" id="GO:0032259">
    <property type="term" value="P:methylation"/>
    <property type="evidence" value="ECO:0007669"/>
    <property type="project" value="UniProtKB-KW"/>
</dbReference>
<dbReference type="Proteomes" id="UP000824219">
    <property type="component" value="Linkage Group LG27"/>
</dbReference>
<dbReference type="SMART" id="SM00409">
    <property type="entry name" value="IG"/>
    <property type="match status" value="2"/>
</dbReference>
<dbReference type="GO" id="GO:0015020">
    <property type="term" value="F:glucuronosyltransferase activity"/>
    <property type="evidence" value="ECO:0007669"/>
    <property type="project" value="UniProtKB-EC"/>
</dbReference>
<dbReference type="InterPro" id="IPR013783">
    <property type="entry name" value="Ig-like_fold"/>
</dbReference>
<dbReference type="AlphaFoldDB" id="A0A9D3N4I3"/>
<evidence type="ECO:0000256" key="12">
    <source>
        <dbReference type="ARBA" id="ARBA00022989"/>
    </source>
</evidence>
<keyword evidence="24" id="KW-1185">Reference proteome</keyword>
<dbReference type="GO" id="GO:0005634">
    <property type="term" value="C:nucleus"/>
    <property type="evidence" value="ECO:0007669"/>
    <property type="project" value="UniProtKB-SubCell"/>
</dbReference>
<dbReference type="SUPFAM" id="SSF82199">
    <property type="entry name" value="SET domain"/>
    <property type="match status" value="1"/>
</dbReference>
<dbReference type="PROSITE" id="PS50835">
    <property type="entry name" value="IG_LIKE"/>
    <property type="match status" value="1"/>
</dbReference>
<protein>
    <recommendedName>
        <fullName evidence="4">glucuronosyltransferase</fullName>
        <ecNumber evidence="4">2.4.1.17</ecNumber>
    </recommendedName>
</protein>
<evidence type="ECO:0000256" key="5">
    <source>
        <dbReference type="ARBA" id="ARBA00022603"/>
    </source>
</evidence>
<evidence type="ECO:0000256" key="6">
    <source>
        <dbReference type="ARBA" id="ARBA00022676"/>
    </source>
</evidence>
<keyword evidence="16" id="KW-0862">Zinc</keyword>
<evidence type="ECO:0000256" key="7">
    <source>
        <dbReference type="ARBA" id="ARBA00022679"/>
    </source>
</evidence>
<dbReference type="InterPro" id="IPR046341">
    <property type="entry name" value="SET_dom_sf"/>
</dbReference>
<keyword evidence="16" id="KW-0863">Zinc-finger</keyword>
<comment type="similarity">
    <text evidence="3">Belongs to the UDP-glycosyltransferase family.</text>
</comment>
<dbReference type="InterPro" id="IPR036179">
    <property type="entry name" value="Ig-like_dom_sf"/>
</dbReference>
<evidence type="ECO:0000256" key="13">
    <source>
        <dbReference type="ARBA" id="ARBA00023136"/>
    </source>
</evidence>
<dbReference type="InterPro" id="IPR003598">
    <property type="entry name" value="Ig_sub2"/>
</dbReference>
<dbReference type="CDD" id="cd19193">
    <property type="entry name" value="PR-SET_PRDM7_9"/>
    <property type="match status" value="1"/>
</dbReference>
<dbReference type="PROSITE" id="PS00028">
    <property type="entry name" value="ZINC_FINGER_C2H2_1"/>
    <property type="match status" value="1"/>
</dbReference>
<dbReference type="InterPro" id="IPR044417">
    <property type="entry name" value="PRDM7_9_PR-SET"/>
</dbReference>
<feature type="domain" description="Ig-like" evidence="22">
    <location>
        <begin position="129"/>
        <end position="223"/>
    </location>
</feature>
<organism evidence="23 24">
    <name type="scientific">Hemibagrus wyckioides</name>
    <dbReference type="NCBI Taxonomy" id="337641"/>
    <lineage>
        <taxon>Eukaryota</taxon>
        <taxon>Metazoa</taxon>
        <taxon>Chordata</taxon>
        <taxon>Craniata</taxon>
        <taxon>Vertebrata</taxon>
        <taxon>Euteleostomi</taxon>
        <taxon>Actinopterygii</taxon>
        <taxon>Neopterygii</taxon>
        <taxon>Teleostei</taxon>
        <taxon>Ostariophysi</taxon>
        <taxon>Siluriformes</taxon>
        <taxon>Bagridae</taxon>
        <taxon>Hemibagrus</taxon>
    </lineage>
</organism>
<dbReference type="GO" id="GO:0042054">
    <property type="term" value="F:histone methyltransferase activity"/>
    <property type="evidence" value="ECO:0007669"/>
    <property type="project" value="InterPro"/>
</dbReference>
<dbReference type="PROSITE" id="PS50157">
    <property type="entry name" value="ZINC_FINGER_C2H2_2"/>
    <property type="match status" value="1"/>
</dbReference>
<dbReference type="SUPFAM" id="SSF53756">
    <property type="entry name" value="UDP-Glycosyltransferase/glycogen phosphorylase"/>
    <property type="match status" value="1"/>
</dbReference>
<feature type="domain" description="C2H2-type" evidence="20">
    <location>
        <begin position="494"/>
        <end position="522"/>
    </location>
</feature>
<keyword evidence="14" id="KW-0325">Glycoprotein</keyword>
<dbReference type="Gene3D" id="3.40.50.2000">
    <property type="entry name" value="Glycogen Phosphorylase B"/>
    <property type="match status" value="2"/>
</dbReference>
<keyword evidence="12 18" id="KW-1133">Transmembrane helix</keyword>
<feature type="region of interest" description="Disordered" evidence="17">
    <location>
        <begin position="548"/>
        <end position="582"/>
    </location>
</feature>
<proteinExistence type="inferred from homology"/>
<evidence type="ECO:0000256" key="2">
    <source>
        <dbReference type="ARBA" id="ARBA00004389"/>
    </source>
</evidence>
<feature type="chain" id="PRO_5038427183" description="glucuronosyltransferase" evidence="19">
    <location>
        <begin position="25"/>
        <end position="1086"/>
    </location>
</feature>
<dbReference type="Pfam" id="PF07686">
    <property type="entry name" value="V-set"/>
    <property type="match status" value="1"/>
</dbReference>
<keyword evidence="16" id="KW-0479">Metal-binding</keyword>
<dbReference type="SMART" id="SM00408">
    <property type="entry name" value="IGc2"/>
    <property type="match status" value="2"/>
</dbReference>
<dbReference type="OrthoDB" id="5835829at2759"/>
<evidence type="ECO:0000259" key="20">
    <source>
        <dbReference type="PROSITE" id="PS50157"/>
    </source>
</evidence>
<dbReference type="GO" id="GO:0005789">
    <property type="term" value="C:endoplasmic reticulum membrane"/>
    <property type="evidence" value="ECO:0007669"/>
    <property type="project" value="UniProtKB-SubCell"/>
</dbReference>
<dbReference type="SMART" id="SM00317">
    <property type="entry name" value="SET"/>
    <property type="match status" value="1"/>
</dbReference>
<dbReference type="InterPro" id="IPR013087">
    <property type="entry name" value="Znf_C2H2_type"/>
</dbReference>
<dbReference type="InterPro" id="IPR007110">
    <property type="entry name" value="Ig-like_dom"/>
</dbReference>
<dbReference type="GO" id="GO:0008270">
    <property type="term" value="F:zinc ion binding"/>
    <property type="evidence" value="ECO:0007669"/>
    <property type="project" value="UniProtKB-KW"/>
</dbReference>
<sequence length="1086" mass="122902">MFCTQIISHLGTFIFILMFVPVSPKPNGHKVVNVNDPVLLTCNQPCAGDVKWMLSDRPGLLVRECKSGVCVEGHAFENRTRPVQGEPSLHLNPVMYNDKGWYICYCDHSQICQFYLDVVFSGVNSVCVGENVTLRCYASTDKTIRDNDISVQWEKDDQTVVTLQQGKMIYGPVFEGRALITASQYKNGDLSLTILKVQQSDRGTYRCKHRHEEPGQPEAVTLSVRECSETAADVEMETCVTSGEGTSSFLGRIIIVNEENGGFQTLKEEPKDEYYLCGETSDSAEQQNEEFQIKLIKEEEVEAEDEDFLYCEICRSFFINKCELHGPPLFIPDTPVLIGVWDRARQTLPTFLEIRKSDIPDAGLGVFNTGGTVPVGVHFGPYEGELVDREEAMNSGYSWVISSRTQREQYIDAKREIHSNWMRYVNCARNDEEQNLVAFQYRGGIFYRCSRPIEPGQELLLWYEEEYAKDLSIAFHYLWKKKCFANGMNSTQVFSCSLCPASYTSQVYFHKHVRRCHYEEYLRLLNSGEIKFETLMPTRHSSALAKTSATEGTFAGHSDGSDKIGRSEGASDFESFDDITGPSKRKGTGRLLVVPMDGSHWTVVKAVAEEMGRRGHTVLVLMPEVSMRLDSGKHYMSKTFPVPYTQDLFNQLSESSQKLIGSTAGLTERISGRLKHMREIMNLMISTSESLLFNTELLEFLRKQEFDAVLTDPVMPTGAILAYNLSLPAIYILRGLPCGMDAIATACPDPPSYVPRFFTKHTDRMCFTQRVLNLVVYMVEPVICKLLYWWFDDVASRFLQRSISMTEILNTAAVWLLRYDFTMEFPKPLAPNTVLIAGLNCAVTKPLDPEVLEFVEGSEHGIVVFTLGSLVPAIPKEKAAIFFQAFSRIPQRVLWRYMGEAPQDIPGNVKLMKWLPQNDLLGHPKARAFITHGGSHGIYEGICHAVPMVMMPLFGDQGDNVQRLVSRGVGVALNFYDISADVLVNALDTVINDSSYKEKMMKLSALHHDQPINPLDLAVYWTEYVMRHKGAEHLRSAAHNLNWFQYHSLDVFGFLLVVMVIVVTVMMKCCMLCLRCYKNLQKKKEE</sequence>
<dbReference type="InterPro" id="IPR002213">
    <property type="entry name" value="UDP_glucos_trans"/>
</dbReference>
<evidence type="ECO:0000259" key="21">
    <source>
        <dbReference type="PROSITE" id="PS50280"/>
    </source>
</evidence>
<dbReference type="InterPro" id="IPR001214">
    <property type="entry name" value="SET_dom"/>
</dbReference>
<comment type="subcellular location">
    <subcellularLocation>
        <location evidence="2">Endoplasmic reticulum membrane</location>
        <topology evidence="2">Single-pass membrane protein</topology>
    </subcellularLocation>
    <subcellularLocation>
        <location evidence="1">Nucleus</location>
    </subcellularLocation>
</comment>
<dbReference type="FunFam" id="3.40.50.2000:FF:000021">
    <property type="entry name" value="UDP-glucuronosyltransferase"/>
    <property type="match status" value="1"/>
</dbReference>
<evidence type="ECO:0000256" key="16">
    <source>
        <dbReference type="PROSITE-ProRule" id="PRU00042"/>
    </source>
</evidence>
<evidence type="ECO:0000256" key="18">
    <source>
        <dbReference type="SAM" id="Phobius"/>
    </source>
</evidence>
<dbReference type="PANTHER" id="PTHR48043">
    <property type="entry name" value="EG:EG0003.4 PROTEIN-RELATED"/>
    <property type="match status" value="1"/>
</dbReference>
<feature type="domain" description="SET" evidence="21">
    <location>
        <begin position="350"/>
        <end position="464"/>
    </location>
</feature>
<keyword evidence="9 18" id="KW-0812">Transmembrane</keyword>
<evidence type="ECO:0000313" key="23">
    <source>
        <dbReference type="EMBL" id="KAG7315415.1"/>
    </source>
</evidence>
<evidence type="ECO:0000256" key="8">
    <source>
        <dbReference type="ARBA" id="ARBA00022691"/>
    </source>
</evidence>
<keyword evidence="13 18" id="KW-0472">Membrane</keyword>
<evidence type="ECO:0000256" key="15">
    <source>
        <dbReference type="ARBA" id="ARBA00023242"/>
    </source>
</evidence>
<gene>
    <name evidence="23" type="ORF">KOW79_021503</name>
</gene>
<dbReference type="Pfam" id="PF21549">
    <property type="entry name" value="PRDM2_PR"/>
    <property type="match status" value="1"/>
</dbReference>
<dbReference type="InterPro" id="IPR035595">
    <property type="entry name" value="UDP_glycos_trans_CS"/>
</dbReference>
<keyword evidence="8" id="KW-0949">S-adenosyl-L-methionine</keyword>
<dbReference type="FunFam" id="3.40.50.2000:FF:000066">
    <property type="entry name" value="UDP-glucuronosyltransferase 1-1"/>
    <property type="match status" value="1"/>
</dbReference>
<evidence type="ECO:0000256" key="19">
    <source>
        <dbReference type="SAM" id="SignalP"/>
    </source>
</evidence>
<evidence type="ECO:0000256" key="3">
    <source>
        <dbReference type="ARBA" id="ARBA00009995"/>
    </source>
</evidence>
<evidence type="ECO:0000259" key="22">
    <source>
        <dbReference type="PROSITE" id="PS50835"/>
    </source>
</evidence>
<dbReference type="InterPro" id="IPR003599">
    <property type="entry name" value="Ig_sub"/>
</dbReference>
<keyword evidence="7" id="KW-0808">Transferase</keyword>
<accession>A0A9D3N4I3</accession>
<dbReference type="EMBL" id="JAHKSW010000027">
    <property type="protein sequence ID" value="KAG7315415.1"/>
    <property type="molecule type" value="Genomic_DNA"/>
</dbReference>
<keyword evidence="11" id="KW-0256">Endoplasmic reticulum</keyword>
<dbReference type="CDD" id="cd03784">
    <property type="entry name" value="GT1_Gtf-like"/>
    <property type="match status" value="1"/>
</dbReference>
<evidence type="ECO:0000256" key="9">
    <source>
        <dbReference type="ARBA" id="ARBA00022692"/>
    </source>
</evidence>
<dbReference type="PROSITE" id="PS50280">
    <property type="entry name" value="SET"/>
    <property type="match status" value="1"/>
</dbReference>
<name>A0A9D3N4I3_9TELE</name>
<dbReference type="Gene3D" id="2.170.270.10">
    <property type="entry name" value="SET domain"/>
    <property type="match status" value="1"/>
</dbReference>
<dbReference type="InterPro" id="IPR050271">
    <property type="entry name" value="UDP-glycosyltransferase"/>
</dbReference>